<evidence type="ECO:0000313" key="3">
    <source>
        <dbReference type="EnsemblPlants" id="OGLUM02G23250.1"/>
    </source>
</evidence>
<dbReference type="Gene3D" id="1.10.287.1490">
    <property type="match status" value="4"/>
</dbReference>
<feature type="coiled-coil region" evidence="1">
    <location>
        <begin position="2520"/>
        <end position="2575"/>
    </location>
</feature>
<dbReference type="Gramene" id="OGLUM02G23250.1">
    <property type="protein sequence ID" value="OGLUM02G23250.1"/>
    <property type="gene ID" value="OGLUM02G23250"/>
</dbReference>
<accession>A0A0D9YUH9</accession>
<feature type="coiled-coil region" evidence="1">
    <location>
        <begin position="690"/>
        <end position="878"/>
    </location>
</feature>
<feature type="coiled-coil region" evidence="1">
    <location>
        <begin position="1715"/>
        <end position="1749"/>
    </location>
</feature>
<feature type="coiled-coil region" evidence="1">
    <location>
        <begin position="387"/>
        <end position="439"/>
    </location>
</feature>
<feature type="coiled-coil region" evidence="1">
    <location>
        <begin position="310"/>
        <end position="351"/>
    </location>
</feature>
<feature type="coiled-coil region" evidence="1">
    <location>
        <begin position="1547"/>
        <end position="1599"/>
    </location>
</feature>
<feature type="compositionally biased region" description="Low complexity" evidence="2">
    <location>
        <begin position="1170"/>
        <end position="1186"/>
    </location>
</feature>
<keyword evidence="1" id="KW-0175">Coiled coil</keyword>
<dbReference type="STRING" id="40148.A0A0D9YUH9"/>
<proteinExistence type="predicted"/>
<reference evidence="3" key="1">
    <citation type="submission" date="2015-04" db="UniProtKB">
        <authorList>
            <consortium name="EnsemblPlants"/>
        </authorList>
    </citation>
    <scope>IDENTIFICATION</scope>
</reference>
<keyword evidence="4" id="KW-1185">Reference proteome</keyword>
<feature type="coiled-coil region" evidence="1">
    <location>
        <begin position="555"/>
        <end position="589"/>
    </location>
</feature>
<feature type="region of interest" description="Disordered" evidence="2">
    <location>
        <begin position="2679"/>
        <end position="2698"/>
    </location>
</feature>
<evidence type="ECO:0000256" key="2">
    <source>
        <dbReference type="SAM" id="MobiDB-lite"/>
    </source>
</evidence>
<dbReference type="PANTHER" id="PTHR43939">
    <property type="entry name" value="COILED-COIL DOMAIN-CONTAINING PROTEIN 158"/>
    <property type="match status" value="1"/>
</dbReference>
<feature type="coiled-coil region" evidence="1">
    <location>
        <begin position="1850"/>
        <end position="2038"/>
    </location>
</feature>
<evidence type="ECO:0000313" key="4">
    <source>
        <dbReference type="Proteomes" id="UP000026961"/>
    </source>
</evidence>
<dbReference type="SUPFAM" id="SSF57997">
    <property type="entry name" value="Tropomyosin"/>
    <property type="match status" value="2"/>
</dbReference>
<organism evidence="3">
    <name type="scientific">Oryza glumipatula</name>
    <dbReference type="NCBI Taxonomy" id="40148"/>
    <lineage>
        <taxon>Eukaryota</taxon>
        <taxon>Viridiplantae</taxon>
        <taxon>Streptophyta</taxon>
        <taxon>Embryophyta</taxon>
        <taxon>Tracheophyta</taxon>
        <taxon>Spermatophyta</taxon>
        <taxon>Magnoliopsida</taxon>
        <taxon>Liliopsida</taxon>
        <taxon>Poales</taxon>
        <taxon>Poaceae</taxon>
        <taxon>BOP clade</taxon>
        <taxon>Oryzoideae</taxon>
        <taxon>Oryzeae</taxon>
        <taxon>Oryzinae</taxon>
        <taxon>Oryza</taxon>
    </lineage>
</organism>
<feature type="region of interest" description="Disordered" evidence="2">
    <location>
        <begin position="1146"/>
        <end position="1251"/>
    </location>
</feature>
<dbReference type="eggNOG" id="ENOG502QQ9C">
    <property type="taxonomic scope" value="Eukaryota"/>
</dbReference>
<feature type="region of interest" description="Disordered" evidence="2">
    <location>
        <begin position="1"/>
        <end position="92"/>
    </location>
</feature>
<protein>
    <submittedName>
        <fullName evidence="3">Uncharacterized protein</fullName>
    </submittedName>
</protein>
<sequence length="2928" mass="324839">MGDHSDSDSSPKSSSSSSASSSACRRSPPRVRVQSDEGGSSDGVLVELPSQEARSPGADPDGGVLVNMPADDATSGETFEDAPDDLGGSRSARSLDESIAVIDFPDESSLAAECRKYKEEREVFAREAVALRGMLRELVGEDASGSLPAEDSDERASGSPTPLHSMLDDCSRLVLELNSVVCAREQEIESLRGRSAEVEVSREGSEQAIGRIVASVDAVVGQYDVSSEGADEEGISLVERKTSLLAERHRQILLDIEQLEQVLAEVKPDFGATGQCDHATILGIVSEELVNSKRNEADFLQKVNTFGEENKNLAEELQSVKAALDVANAEAKKAKAEFEQVEHKLSTTKEKLSMAVTKGKSLVQHRDSLKQALAEKTAQLDGCMTELQQKSDAMQAAESRVEELKILLDEKSNEHEQCLDELRETYNAWEAAKAAVEQLTEENTALTSVQTSLSVKDVILQRIEGVMSEASFPEDLLSLEMADRLEWLVEQKKIADMIFSEHRKVKDILASTDLPHAVLTGELDSQIHWLLNSLYQAKEDAARMQDESSAMLHKLASHESKLNSMHEEVDRLTIALLEEKQEKDILANEHAELMSLYHAASDQLSVVSSRYTELVKAFAEVSDVQLEDHEILDGGKLVEQCLANIQGRAKSSPVECESFEKLQTQVYTLDQELTLCKIILEEDKADRSEMMRLSGELQRMVQETDALKNEKDSLQKELERVEEKSSLLREKLSMAVKKGKGLVQEREGLKQVLDEKKSDIEKLKHALDENNAELENLKQTLDGNNSVLEKLKQAWDELNSESENIKQALDVKNSEVDKLKHALDENNSEIENLKHTLNEKNSETDKLKQDIDATYMEMENLKYEIASRESAITDLREQVEHLSSQVTHSQKLQLDIISLIDEKGKVESMLAEAKVSSGALVELISSISLPFDSPYEDPIDKIGQIAQYIKESQVTKSSVENELHKANEQVTSQASQLADALSSLKVLEDELSNSKEYISSISEEKRQMQLHTAAVEEELEKTNEELAIYASKFEDANVTINSLQDALSQARVNISVLDAEKKEADAKHETETSALNAKLAKCLEELDRSHGNLQSHSTEHDVYLEKLSTLVMDNSLLSLMTEEFGKKVSTLREMALIVRSMREQLAAKDPAPPAAAVAAAMGDHSDSDSSPKSSSSSSASSSACRRSPPRVRVQSDEGGSSDGVLVELPSQEARSPGADPDGGVLVNMPADDATSGETFEDAPDDLGGSRSARSLDESIAVIDFPDESSLAAECRKYKEEREVFAREAVALRGMLRELVGEDASGSLPAEDSDERASGSPTPLHSMLDDCSRLVLELNSVVCAREQEIESLRGRSAEVEVSREGSEQAIGRIVASVDAVVGQYDVSSEGADEEGISLVERKTSLLAERHRQILLDIEQLEQVLAEVKPDFGATGQCDHATILGIVSEELVNSKRNEADFLQKVNTFGEENKNLAEELQSVKAALDVANAEAKKAKAEFEQVEHKLSTTKEKLSMAVTKGKSLVQHRDSLKQALAEKTAQLDGCMTELQQKSDAMQAAESRVEELKILLDEKSNEHEQCLDELRETYNAWEAAKAAVEQLTEENTALTSVQTSLSVKDVILQRIEGVMSEASFPEDLLSLEMADRLEWLVEQKKIADMIFSEHRKVKDILASTDLPHAVLTGELDSQIHWLLNSLYQAKEDAARMQDESSAMLHKLASHESKLNSMHEEVDRLTIALLEEKQEKDILANEHAELMSLYHAASDQLSVVSSRYTELVKAFAEVSDVQLEDHEILDGGKLVEQCLANIQGRAKSSPVECESFEKLQTQVYTLDQELTLCKIILEEDKADRSEMMRLSGELQRMVQETDALKNEKDSLQKELERVEEKSSLLREKLSMAVKKGKGLVQEREGLKQVLDEKKSDIEKLKHALDENNAELENLKQTLDGNNSVLEKLKQAWDELNSESENIKQALDVKNSEVDKLKHALDENNSEIENLKHTLNEKNSETDKLKQDIDATYMEMENLKYEIASRESAITDLREQVEHLSSQVTHSQKLQLDIISLIDEKGKVESMLAEAKVSSGALVELISSISLPFDSPYEDPIDKIGQIAQYIKESQVTKSSVENELHKANEQVTSQASQLADALSSLKVLEDELSNSKEYISSISEEKRQMQLHTAAVEEELEKTNEELAIYASKFEDANVTINSLQDALSQARVNISVLDAEKKEADAKHETETSALNAKLAKCLEELDRSHGNLQSHSTEHDVYLEKLSTLVMDNSLLSLMTEEFGKKVSTLREMALIVRSMREQLAAKGFQIDPTMEDSESGMLLSFPDYDNFITERMASSKIRKGNVDGALSFSTVVEQLSNQAEYLSEIFKDLSGYMDENITLVHHSLQLASSKVAHTLEEHDTLRNELQNKDTHNRAQESELLSLQKELRAMSSNCIYCYQQIQTISDDLLELGYAIELATGNSSIVSKVEGSSSVLKDVDASDYTKVSDALVSTVNRLKLESEKLSNMKEAVFTMLDELKMRLKQTESAAETSLQEHELYVKRVCVLEKDLETLKDECKGMEIKIQEYQERGNMLKAKEIELLSLEHAQSTTERGMTEVISKDQLEALVEKINKLNTSSAESHLQRELAMSSSPIEKLFSLIDEVYALRHEVDTLRYENEDLHLNLESHAREMEQLKEASRNSDSNRRELESKSSELLEITVSMERMIQRLGYLGGKEALEDNKPTSTQALLSKLEKLIIASNMESGNAKSVIQELGAKLQVREKAIDELSTKVKMFDDLHHARLVQPEANMDRAFEASSSAVGSEISDAEDLGPAGKASISSVPTAAHSRLMRKGSSDHLVLNIGRESERLITAQDSDDKGRVFKSLHTSGMIPAQGKQIADRGLREPNSDEPASCKARAHGVLALLAPMVDRQHLVTIALVA</sequence>
<dbReference type="EnsemblPlants" id="OGLUM02G23250.1">
    <property type="protein sequence ID" value="OGLUM02G23250.1"/>
    <property type="gene ID" value="OGLUM02G23250"/>
</dbReference>
<evidence type="ECO:0000256" key="1">
    <source>
        <dbReference type="SAM" id="Coils"/>
    </source>
</evidence>
<dbReference type="HOGENOM" id="CLU_226373_0_0_1"/>
<name>A0A0D9YUH9_9ORYZ</name>
<feature type="coiled-coil region" evidence="1">
    <location>
        <begin position="2109"/>
        <end position="2227"/>
    </location>
</feature>
<dbReference type="Proteomes" id="UP000026961">
    <property type="component" value="Chromosome 2"/>
</dbReference>
<dbReference type="PANTHER" id="PTHR43939:SF68">
    <property type="entry name" value="CENTROSOMAL PROTEIN OF 290 KDA-LIKE"/>
    <property type="match status" value="1"/>
</dbReference>
<feature type="coiled-coil region" evidence="1">
    <location>
        <begin position="1470"/>
        <end position="1511"/>
    </location>
</feature>
<feature type="compositionally biased region" description="Low complexity" evidence="2">
    <location>
        <begin position="10"/>
        <end position="26"/>
    </location>
</feature>
<feature type="coiled-coil region" evidence="1">
    <location>
        <begin position="949"/>
        <end position="1067"/>
    </location>
</feature>
<feature type="region of interest" description="Disordered" evidence="2">
    <location>
        <begin position="142"/>
        <end position="163"/>
    </location>
</feature>
<feature type="region of interest" description="Disordered" evidence="2">
    <location>
        <begin position="1302"/>
        <end position="1323"/>
    </location>
</feature>
<reference evidence="3" key="2">
    <citation type="submission" date="2018-05" db="EMBL/GenBank/DDBJ databases">
        <title>OgluRS3 (Oryza glumaepatula Reference Sequence Version 3).</title>
        <authorList>
            <person name="Zhang J."/>
            <person name="Kudrna D."/>
            <person name="Lee S."/>
            <person name="Talag J."/>
            <person name="Welchert J."/>
            <person name="Wing R.A."/>
        </authorList>
    </citation>
    <scope>NUCLEOTIDE SEQUENCE [LARGE SCALE GENOMIC DNA]</scope>
</reference>